<evidence type="ECO:0000313" key="3">
    <source>
        <dbReference type="EMBL" id="JAQ15620.1"/>
    </source>
</evidence>
<feature type="non-terminal residue" evidence="3">
    <location>
        <position position="1"/>
    </location>
</feature>
<accession>A0A146MAP2</accession>
<name>A0A146MAP2_LYGHE</name>
<feature type="domain" description="BAG" evidence="2">
    <location>
        <begin position="1"/>
        <end position="48"/>
    </location>
</feature>
<dbReference type="GO" id="GO:0051087">
    <property type="term" value="F:protein-folding chaperone binding"/>
    <property type="evidence" value="ECO:0007669"/>
    <property type="project" value="InterPro"/>
</dbReference>
<dbReference type="EMBL" id="GDHC01003009">
    <property type="protein sequence ID" value="JAQ15620.1"/>
    <property type="molecule type" value="Transcribed_RNA"/>
</dbReference>
<dbReference type="AlphaFoldDB" id="A0A146MAP2"/>
<gene>
    <name evidence="3" type="primary">Samui_2</name>
    <name evidence="3" type="ORF">g.13082</name>
</gene>
<sequence length="178" mass="19884">CLYLDETLTRNLLKLDDVETEGKENIRQARKEAINCIQKCISILEAKAMANEQLRSRVMEVEQPPVEEESSLTSLEVSGVSRSGSQNVSNMELQQEPTESEQEVVESAPEPTEVENMETEVKSTPEEAPTTQEVVAEEKAAEDDISSDQPTQESNDSSQAEPKVKTEETKDKKKVKKK</sequence>
<feature type="non-terminal residue" evidence="3">
    <location>
        <position position="178"/>
    </location>
</feature>
<dbReference type="InterPro" id="IPR003103">
    <property type="entry name" value="BAG_domain"/>
</dbReference>
<evidence type="ECO:0000256" key="1">
    <source>
        <dbReference type="SAM" id="MobiDB-lite"/>
    </source>
</evidence>
<evidence type="ECO:0000259" key="2">
    <source>
        <dbReference type="PROSITE" id="PS51035"/>
    </source>
</evidence>
<feature type="compositionally biased region" description="Polar residues" evidence="1">
    <location>
        <begin position="147"/>
        <end position="160"/>
    </location>
</feature>
<protein>
    <submittedName>
        <fullName evidence="3">BAG domain-containing protein Samui</fullName>
    </submittedName>
</protein>
<dbReference type="SUPFAM" id="SSF63491">
    <property type="entry name" value="BAG domain"/>
    <property type="match status" value="1"/>
</dbReference>
<feature type="compositionally biased region" description="Low complexity" evidence="1">
    <location>
        <begin position="71"/>
        <end position="81"/>
    </location>
</feature>
<feature type="compositionally biased region" description="Basic and acidic residues" evidence="1">
    <location>
        <begin position="162"/>
        <end position="171"/>
    </location>
</feature>
<feature type="compositionally biased region" description="Polar residues" evidence="1">
    <location>
        <begin position="82"/>
        <end position="97"/>
    </location>
</feature>
<organism evidence="3">
    <name type="scientific">Lygus hesperus</name>
    <name type="common">Western plant bug</name>
    <dbReference type="NCBI Taxonomy" id="30085"/>
    <lineage>
        <taxon>Eukaryota</taxon>
        <taxon>Metazoa</taxon>
        <taxon>Ecdysozoa</taxon>
        <taxon>Arthropoda</taxon>
        <taxon>Hexapoda</taxon>
        <taxon>Insecta</taxon>
        <taxon>Pterygota</taxon>
        <taxon>Neoptera</taxon>
        <taxon>Paraneoptera</taxon>
        <taxon>Hemiptera</taxon>
        <taxon>Heteroptera</taxon>
        <taxon>Panheteroptera</taxon>
        <taxon>Cimicomorpha</taxon>
        <taxon>Miridae</taxon>
        <taxon>Mirini</taxon>
        <taxon>Lygus</taxon>
    </lineage>
</organism>
<dbReference type="InterPro" id="IPR036533">
    <property type="entry name" value="BAG_dom_sf"/>
</dbReference>
<dbReference type="Pfam" id="PF02179">
    <property type="entry name" value="BAG"/>
    <property type="match status" value="1"/>
</dbReference>
<proteinExistence type="predicted"/>
<dbReference type="Gene3D" id="1.20.58.120">
    <property type="entry name" value="BAG domain"/>
    <property type="match status" value="1"/>
</dbReference>
<reference evidence="3" key="1">
    <citation type="journal article" date="2016" name="Gigascience">
        <title>De novo construction of an expanded transcriptome assembly for the western tarnished plant bug, Lygus hesperus.</title>
        <authorList>
            <person name="Tassone E.E."/>
            <person name="Geib S.M."/>
            <person name="Hall B."/>
            <person name="Fabrick J.A."/>
            <person name="Brent C.S."/>
            <person name="Hull J.J."/>
        </authorList>
    </citation>
    <scope>NUCLEOTIDE SEQUENCE</scope>
</reference>
<feature type="region of interest" description="Disordered" evidence="1">
    <location>
        <begin position="62"/>
        <end position="178"/>
    </location>
</feature>
<dbReference type="PROSITE" id="PS51035">
    <property type="entry name" value="BAG"/>
    <property type="match status" value="1"/>
</dbReference>